<keyword evidence="3" id="KW-1185">Reference proteome</keyword>
<dbReference type="EMBL" id="JAYXNZ010000002">
    <property type="protein sequence ID" value="MEC7054724.1"/>
    <property type="molecule type" value="Genomic_DNA"/>
</dbReference>
<comment type="caution">
    <text evidence="2">The sequence shown here is derived from an EMBL/GenBank/DDBJ whole genome shotgun (WGS) entry which is preliminary data.</text>
</comment>
<dbReference type="RefSeq" id="WP_191847053.1">
    <property type="nucleotide sequence ID" value="NZ_BMUO01000005.1"/>
</dbReference>
<evidence type="ECO:0000256" key="1">
    <source>
        <dbReference type="SAM" id="MobiDB-lite"/>
    </source>
</evidence>
<evidence type="ECO:0000313" key="2">
    <source>
        <dbReference type="EMBL" id="MEC7054724.1"/>
    </source>
</evidence>
<dbReference type="Proteomes" id="UP001353952">
    <property type="component" value="Unassembled WGS sequence"/>
</dbReference>
<proteinExistence type="predicted"/>
<evidence type="ECO:0000313" key="3">
    <source>
        <dbReference type="Proteomes" id="UP001353952"/>
    </source>
</evidence>
<feature type="compositionally biased region" description="Low complexity" evidence="1">
    <location>
        <begin position="41"/>
        <end position="58"/>
    </location>
</feature>
<gene>
    <name evidence="2" type="ORF">RFN57_20890</name>
</gene>
<accession>A0ABU6LYX1</accession>
<organism evidence="2 3">
    <name type="scientific">Streptomyces violaceochromogenes</name>
    <dbReference type="NCBI Taxonomy" id="67377"/>
    <lineage>
        <taxon>Bacteria</taxon>
        <taxon>Bacillati</taxon>
        <taxon>Actinomycetota</taxon>
        <taxon>Actinomycetes</taxon>
        <taxon>Kitasatosporales</taxon>
        <taxon>Streptomycetaceae</taxon>
        <taxon>Streptomyces</taxon>
    </lineage>
</organism>
<reference evidence="2 3" key="1">
    <citation type="submission" date="2024-01" db="EMBL/GenBank/DDBJ databases">
        <title>Genome analysis.</title>
        <authorList>
            <person name="Zhang K."/>
        </authorList>
    </citation>
    <scope>NUCLEOTIDE SEQUENCE [LARGE SCALE GENOMIC DNA]</scope>
    <source>
        <strain evidence="2 3">CGMCC 4.1753</strain>
    </source>
</reference>
<protein>
    <recommendedName>
        <fullName evidence="4">Chaplin domain-containing protein</fullName>
    </recommendedName>
</protein>
<evidence type="ECO:0008006" key="4">
    <source>
        <dbReference type="Google" id="ProtNLM"/>
    </source>
</evidence>
<sequence>MGSAIFVFSMLLPLGHMSCGDARLDGTRLLYGQSRQDGQDATPDSGASGTSGTSGTPGKNTEIGAIIRLIPLCRVFKRCVPALLGS</sequence>
<name>A0ABU6LYX1_9ACTN</name>
<feature type="region of interest" description="Disordered" evidence="1">
    <location>
        <begin position="33"/>
        <end position="60"/>
    </location>
</feature>